<reference evidence="2 3" key="1">
    <citation type="journal article" date="2015" name="Front. Microbiol.">
        <title>Genome sequence of the plant growth promoting endophytic yeast Rhodotorula graminis WP1.</title>
        <authorList>
            <person name="Firrincieli A."/>
            <person name="Otillar R."/>
            <person name="Salamov A."/>
            <person name="Schmutz J."/>
            <person name="Khan Z."/>
            <person name="Redman R.S."/>
            <person name="Fleck N.D."/>
            <person name="Lindquist E."/>
            <person name="Grigoriev I.V."/>
            <person name="Doty S.L."/>
        </authorList>
    </citation>
    <scope>NUCLEOTIDE SEQUENCE [LARGE SCALE GENOMIC DNA]</scope>
    <source>
        <strain evidence="2 3">WP1</strain>
    </source>
</reference>
<feature type="compositionally biased region" description="Acidic residues" evidence="1">
    <location>
        <begin position="453"/>
        <end position="465"/>
    </location>
</feature>
<dbReference type="GeneID" id="28974555"/>
<accession>A0A194S7F2</accession>
<feature type="region of interest" description="Disordered" evidence="1">
    <location>
        <begin position="1"/>
        <end position="94"/>
    </location>
</feature>
<feature type="region of interest" description="Disordered" evidence="1">
    <location>
        <begin position="191"/>
        <end position="274"/>
    </location>
</feature>
<name>A0A194S7F2_RHOGW</name>
<dbReference type="OMA" id="IDEETYW"/>
<evidence type="ECO:0000256" key="1">
    <source>
        <dbReference type="SAM" id="MobiDB-lite"/>
    </source>
</evidence>
<feature type="compositionally biased region" description="Low complexity" evidence="1">
    <location>
        <begin position="1"/>
        <end position="20"/>
    </location>
</feature>
<evidence type="ECO:0000313" key="2">
    <source>
        <dbReference type="EMBL" id="KPV76425.1"/>
    </source>
</evidence>
<sequence length="533" mass="57761">MHLSRPSAPAHSHAMPASANAHRDPAEGGDKAQQQHHRHASHANASSSSSALRVQKLVPVSDDDDRKPLFPVPSTNARTSTNAKAKTARASTPEVLELSSGADSELDAQVAAIQAQQDAAEAKRAERKQRSNAARELIVAAVPDADEAFLAKAFSRSGHDANKTVDTVLGTNYPLRTGGWKFGKPLRRERVGVESDQDDDDDDSELEVTAPAKKRKVAPAVVADKKKRQSADKGADKAKGKKRARPQSDESEVDQLASDESDVGRSEDDAENEDAIVYTKAEAIDEETYWLDPSAHKAGGDSYRKAAFKQLVYYDYDQATEAQIRKVFEKVGQLYAPAWMALYRKKQLDDLVELRGPARDPLYIHCPDGKVKKRDPGPKSKFLEREMAWLEKYIEVGGCKRKMARDEPDMTYDAKGAAKVQLKPKASTSSSSSSSNHLHQKKKKRAPRADSVDSGDQDDDDELDELLGSGSDDCNSAGWGPEGAAGTFNKRRRNGGAFGRRFGGGGGAGASGAYGVKEEEVEPFSGAGFRLGD</sequence>
<proteinExistence type="predicted"/>
<organism evidence="2 3">
    <name type="scientific">Rhodotorula graminis (strain WP1)</name>
    <dbReference type="NCBI Taxonomy" id="578459"/>
    <lineage>
        <taxon>Eukaryota</taxon>
        <taxon>Fungi</taxon>
        <taxon>Dikarya</taxon>
        <taxon>Basidiomycota</taxon>
        <taxon>Pucciniomycotina</taxon>
        <taxon>Microbotryomycetes</taxon>
        <taxon>Sporidiobolales</taxon>
        <taxon>Sporidiobolaceae</taxon>
        <taxon>Rhodotorula</taxon>
    </lineage>
</organism>
<protein>
    <submittedName>
        <fullName evidence="2">Uncharacterized protein</fullName>
    </submittedName>
</protein>
<feature type="compositionally biased region" description="Low complexity" evidence="1">
    <location>
        <begin position="42"/>
        <end position="51"/>
    </location>
</feature>
<dbReference type="Proteomes" id="UP000053890">
    <property type="component" value="Unassembled WGS sequence"/>
</dbReference>
<feature type="compositionally biased region" description="Gly residues" evidence="1">
    <location>
        <begin position="496"/>
        <end position="512"/>
    </location>
</feature>
<evidence type="ECO:0000313" key="3">
    <source>
        <dbReference type="Proteomes" id="UP000053890"/>
    </source>
</evidence>
<gene>
    <name evidence="2" type="ORF">RHOBADRAFT_42757</name>
</gene>
<feature type="compositionally biased region" description="Acidic residues" evidence="1">
    <location>
        <begin position="249"/>
        <end position="261"/>
    </location>
</feature>
<feature type="compositionally biased region" description="Polar residues" evidence="1">
    <location>
        <begin position="73"/>
        <end position="84"/>
    </location>
</feature>
<feature type="region of interest" description="Disordered" evidence="1">
    <location>
        <begin position="418"/>
        <end position="533"/>
    </location>
</feature>
<feature type="compositionally biased region" description="Basic and acidic residues" evidence="1">
    <location>
        <begin position="21"/>
        <end position="30"/>
    </location>
</feature>
<feature type="compositionally biased region" description="Basic and acidic residues" evidence="1">
    <location>
        <begin position="229"/>
        <end position="238"/>
    </location>
</feature>
<dbReference type="EMBL" id="KQ474076">
    <property type="protein sequence ID" value="KPV76425.1"/>
    <property type="molecule type" value="Genomic_DNA"/>
</dbReference>
<dbReference type="RefSeq" id="XP_018272474.1">
    <property type="nucleotide sequence ID" value="XM_018414107.1"/>
</dbReference>
<dbReference type="OrthoDB" id="2525999at2759"/>
<keyword evidence="3" id="KW-1185">Reference proteome</keyword>
<feature type="compositionally biased region" description="Acidic residues" evidence="1">
    <location>
        <begin position="195"/>
        <end position="206"/>
    </location>
</feature>
<dbReference type="AlphaFoldDB" id="A0A194S7F2"/>